<reference evidence="8 9" key="1">
    <citation type="journal article" date="2017" name="ISME J.">
        <title>Energy and carbon metabolisms in a deep terrestrial subsurface fluid microbial community.</title>
        <authorList>
            <person name="Momper L."/>
            <person name="Jungbluth S.P."/>
            <person name="Lee M.D."/>
            <person name="Amend J.P."/>
        </authorList>
    </citation>
    <scope>NUCLEOTIDE SEQUENCE [LARGE SCALE GENOMIC DNA]</scope>
    <source>
        <strain evidence="8">SURF_46</strain>
    </source>
</reference>
<dbReference type="Pfam" id="PF03444">
    <property type="entry name" value="WHD_HrcA"/>
    <property type="match status" value="1"/>
</dbReference>
<dbReference type="InterPro" id="IPR036390">
    <property type="entry name" value="WH_DNA-bd_sf"/>
</dbReference>
<comment type="function">
    <text evidence="5">Negative regulator of class I heat shock genes (grpE-dnaK-dnaJ and groELS operons). Prevents heat-shock induction of these operons.</text>
</comment>
<evidence type="ECO:0000256" key="3">
    <source>
        <dbReference type="ARBA" id="ARBA00023016"/>
    </source>
</evidence>
<dbReference type="InterPro" id="IPR005104">
    <property type="entry name" value="WHTH_HrcA_DNA-bd"/>
</dbReference>
<evidence type="ECO:0000313" key="9">
    <source>
        <dbReference type="Proteomes" id="UP000265540"/>
    </source>
</evidence>
<name>A0A3A4ZCE1_UNCKA</name>
<evidence type="ECO:0000256" key="2">
    <source>
        <dbReference type="ARBA" id="ARBA00023015"/>
    </source>
</evidence>
<dbReference type="SUPFAM" id="SSF46785">
    <property type="entry name" value="Winged helix' DNA-binding domain"/>
    <property type="match status" value="1"/>
</dbReference>
<dbReference type="Gene3D" id="1.10.10.10">
    <property type="entry name" value="Winged helix-like DNA-binding domain superfamily/Winged helix DNA-binding domain"/>
    <property type="match status" value="1"/>
</dbReference>
<dbReference type="Proteomes" id="UP000265540">
    <property type="component" value="Unassembled WGS sequence"/>
</dbReference>
<evidence type="ECO:0000256" key="4">
    <source>
        <dbReference type="ARBA" id="ARBA00023163"/>
    </source>
</evidence>
<sequence length="245" mass="27846">MSMLTERQIQLLRAIIDSYINDAEPVGSVEVVKRHNLKFSAATVRNEMAQLFHMGFLDMPHTSSGRVPTKLAYRLYLEQLMEEVELPVLQEVALKQRLWPTRFQHERMLREAAVALAEITKMLSIVTTKDGFVTYAGAVNVLDNKEFWEIDTAKAALMLLDDYVLLEKVFQNAPYGNDIKCMIEEELGMDSLKKCTLVFTEYGGTGANSKSGYIALLGPSRMNYANVIPAVRYTKRLIEELNEAW</sequence>
<feature type="domain" description="Heat-inducible transcription repressor HrcA C-terminal" evidence="6">
    <location>
        <begin position="101"/>
        <end position="228"/>
    </location>
</feature>
<dbReference type="InterPro" id="IPR021153">
    <property type="entry name" value="HrcA_C"/>
</dbReference>
<dbReference type="Gene3D" id="3.30.450.40">
    <property type="match status" value="1"/>
</dbReference>
<dbReference type="Pfam" id="PF01628">
    <property type="entry name" value="HrcA"/>
    <property type="match status" value="1"/>
</dbReference>
<dbReference type="HAMAP" id="MF_00081">
    <property type="entry name" value="HrcA"/>
    <property type="match status" value="1"/>
</dbReference>
<dbReference type="InterPro" id="IPR036388">
    <property type="entry name" value="WH-like_DNA-bd_sf"/>
</dbReference>
<dbReference type="AlphaFoldDB" id="A0A3A4ZCE1"/>
<accession>A0A3A4ZCE1</accession>
<evidence type="ECO:0000313" key="8">
    <source>
        <dbReference type="EMBL" id="RJR26891.1"/>
    </source>
</evidence>
<gene>
    <name evidence="5" type="primary">hrcA</name>
    <name evidence="8" type="ORF">C4561_03895</name>
</gene>
<evidence type="ECO:0000259" key="7">
    <source>
        <dbReference type="Pfam" id="PF03444"/>
    </source>
</evidence>
<keyword evidence="1 5" id="KW-0678">Repressor</keyword>
<evidence type="ECO:0000256" key="1">
    <source>
        <dbReference type="ARBA" id="ARBA00022491"/>
    </source>
</evidence>
<dbReference type="PANTHER" id="PTHR34824">
    <property type="entry name" value="HEAT-INDUCIBLE TRANSCRIPTION REPRESSOR HRCA"/>
    <property type="match status" value="1"/>
</dbReference>
<dbReference type="SUPFAM" id="SSF55781">
    <property type="entry name" value="GAF domain-like"/>
    <property type="match status" value="1"/>
</dbReference>
<comment type="similarity">
    <text evidence="5">Belongs to the HrcA family.</text>
</comment>
<feature type="domain" description="Winged helix-turn-helix transcription repressor HrcA DNA-binding" evidence="7">
    <location>
        <begin position="3"/>
        <end position="75"/>
    </location>
</feature>
<evidence type="ECO:0000259" key="6">
    <source>
        <dbReference type="Pfam" id="PF01628"/>
    </source>
</evidence>
<proteinExistence type="inferred from homology"/>
<keyword evidence="3 5" id="KW-0346">Stress response</keyword>
<evidence type="ECO:0000256" key="5">
    <source>
        <dbReference type="HAMAP-Rule" id="MF_00081"/>
    </source>
</evidence>
<comment type="caution">
    <text evidence="8">The sequence shown here is derived from an EMBL/GenBank/DDBJ whole genome shotgun (WGS) entry which is preliminary data.</text>
</comment>
<keyword evidence="2 5" id="KW-0805">Transcription regulation</keyword>
<protein>
    <recommendedName>
        <fullName evidence="5">Heat-inducible transcription repressor HrcA</fullName>
    </recommendedName>
</protein>
<keyword evidence="4 5" id="KW-0804">Transcription</keyword>
<dbReference type="InterPro" id="IPR002571">
    <property type="entry name" value="HrcA"/>
</dbReference>
<dbReference type="InterPro" id="IPR029016">
    <property type="entry name" value="GAF-like_dom_sf"/>
</dbReference>
<dbReference type="EMBL" id="QZJF01000017">
    <property type="protein sequence ID" value="RJR26891.1"/>
    <property type="molecule type" value="Genomic_DNA"/>
</dbReference>
<dbReference type="GO" id="GO:0045892">
    <property type="term" value="P:negative regulation of DNA-templated transcription"/>
    <property type="evidence" value="ECO:0007669"/>
    <property type="project" value="UniProtKB-UniRule"/>
</dbReference>
<dbReference type="PANTHER" id="PTHR34824:SF1">
    <property type="entry name" value="HEAT-INDUCIBLE TRANSCRIPTION REPRESSOR HRCA"/>
    <property type="match status" value="1"/>
</dbReference>
<organism evidence="8 9">
    <name type="scientific">candidate division WWE3 bacterium</name>
    <dbReference type="NCBI Taxonomy" id="2053526"/>
    <lineage>
        <taxon>Bacteria</taxon>
        <taxon>Katanobacteria</taxon>
    </lineage>
</organism>
<dbReference type="GO" id="GO:0003677">
    <property type="term" value="F:DNA binding"/>
    <property type="evidence" value="ECO:0007669"/>
    <property type="project" value="InterPro"/>
</dbReference>